<feature type="domain" description="Carboxyltransferase" evidence="4">
    <location>
        <begin position="5"/>
        <end position="207"/>
    </location>
</feature>
<keyword evidence="6" id="KW-1185">Reference proteome</keyword>
<reference evidence="5 6" key="1">
    <citation type="submission" date="2016-11" db="EMBL/GenBank/DDBJ databases">
        <authorList>
            <person name="Jaros S."/>
            <person name="Januszkiewicz K."/>
            <person name="Wedrychowicz H."/>
        </authorList>
    </citation>
    <scope>NUCLEOTIDE SEQUENCE [LARGE SCALE GENOMIC DNA]</scope>
    <source>
        <strain evidence="5 6">CGMCC 1.12213</strain>
    </source>
</reference>
<evidence type="ECO:0000256" key="1">
    <source>
        <dbReference type="ARBA" id="ARBA00022741"/>
    </source>
</evidence>
<dbReference type="SUPFAM" id="SSF160467">
    <property type="entry name" value="PH0987 N-terminal domain-like"/>
    <property type="match status" value="1"/>
</dbReference>
<dbReference type="PANTHER" id="PTHR34698">
    <property type="entry name" value="5-OXOPROLINASE SUBUNIT B"/>
    <property type="match status" value="1"/>
</dbReference>
<dbReference type="Gene3D" id="2.40.100.10">
    <property type="entry name" value="Cyclophilin-like"/>
    <property type="match status" value="1"/>
</dbReference>
<dbReference type="InterPro" id="IPR003833">
    <property type="entry name" value="CT_C_D"/>
</dbReference>
<organism evidence="5 6">
    <name type="scientific">Algibacter luteus</name>
    <dbReference type="NCBI Taxonomy" id="1178825"/>
    <lineage>
        <taxon>Bacteria</taxon>
        <taxon>Pseudomonadati</taxon>
        <taxon>Bacteroidota</taxon>
        <taxon>Flavobacteriia</taxon>
        <taxon>Flavobacteriales</taxon>
        <taxon>Flavobacteriaceae</taxon>
        <taxon>Algibacter</taxon>
    </lineage>
</organism>
<dbReference type="InterPro" id="IPR029000">
    <property type="entry name" value="Cyclophilin-like_dom_sf"/>
</dbReference>
<dbReference type="SMART" id="SM00796">
    <property type="entry name" value="AHS1"/>
    <property type="match status" value="1"/>
</dbReference>
<name>A0A1M6EKJ7_9FLAO</name>
<dbReference type="Proteomes" id="UP000184396">
    <property type="component" value="Unassembled WGS sequence"/>
</dbReference>
<evidence type="ECO:0000313" key="6">
    <source>
        <dbReference type="Proteomes" id="UP000184396"/>
    </source>
</evidence>
<keyword evidence="2" id="KW-0378">Hydrolase</keyword>
<proteinExistence type="predicted"/>
<dbReference type="SUPFAM" id="SSF50891">
    <property type="entry name" value="Cyclophilin-like"/>
    <property type="match status" value="1"/>
</dbReference>
<sequence length="244" mass="27704">MAFKLSYKPYGEQAILIEWPNKIQDHMLYDVLEFKTRIESGLSERVKESRSAYQSLLIVYEGKVNDFDTEVELLKSIYQTLNSSQKKKQSRLWKIPVCYSSEFAIDIENLAGSIRIPASEIIKLHTEPIYTVCFIGFLPGFLYLSGLNEILNTPRKAAPRLKVEKGAVAIGGNQTGIYPQESPGGWHVIGNSPIEFFNAEKTPPCFAKAGDQLKFYEVDVNRHQQITQEITNQTYSLESELVND</sequence>
<dbReference type="OrthoDB" id="9778567at2"/>
<dbReference type="eggNOG" id="COG2049">
    <property type="taxonomic scope" value="Bacteria"/>
</dbReference>
<keyword evidence="3" id="KW-0067">ATP-binding</keyword>
<dbReference type="Pfam" id="PF02682">
    <property type="entry name" value="CT_C_D"/>
    <property type="match status" value="1"/>
</dbReference>
<dbReference type="InterPro" id="IPR010016">
    <property type="entry name" value="PxpB"/>
</dbReference>
<accession>A0A1M6EKJ7</accession>
<dbReference type="STRING" id="1178825.SAMN05216261_2011"/>
<evidence type="ECO:0000313" key="5">
    <source>
        <dbReference type="EMBL" id="SHI85770.1"/>
    </source>
</evidence>
<evidence type="ECO:0000259" key="4">
    <source>
        <dbReference type="SMART" id="SM00796"/>
    </source>
</evidence>
<dbReference type="GO" id="GO:0005524">
    <property type="term" value="F:ATP binding"/>
    <property type="evidence" value="ECO:0007669"/>
    <property type="project" value="UniProtKB-KW"/>
</dbReference>
<dbReference type="EMBL" id="FQYK01000004">
    <property type="protein sequence ID" value="SHI85770.1"/>
    <property type="molecule type" value="Genomic_DNA"/>
</dbReference>
<dbReference type="GO" id="GO:0016787">
    <property type="term" value="F:hydrolase activity"/>
    <property type="evidence" value="ECO:0007669"/>
    <property type="project" value="UniProtKB-KW"/>
</dbReference>
<dbReference type="NCBIfam" id="TIGR00370">
    <property type="entry name" value="5-oxoprolinase subunit PxpB"/>
    <property type="match status" value="1"/>
</dbReference>
<keyword evidence="1" id="KW-0547">Nucleotide-binding</keyword>
<dbReference type="Gene3D" id="3.30.1360.40">
    <property type="match status" value="1"/>
</dbReference>
<evidence type="ECO:0000256" key="2">
    <source>
        <dbReference type="ARBA" id="ARBA00022801"/>
    </source>
</evidence>
<gene>
    <name evidence="5" type="ORF">SAMN05216261_2011</name>
</gene>
<protein>
    <submittedName>
        <fullName evidence="5">Inhibitor of KinA</fullName>
    </submittedName>
</protein>
<dbReference type="PANTHER" id="PTHR34698:SF2">
    <property type="entry name" value="5-OXOPROLINASE SUBUNIT B"/>
    <property type="match status" value="1"/>
</dbReference>
<evidence type="ECO:0000256" key="3">
    <source>
        <dbReference type="ARBA" id="ARBA00022840"/>
    </source>
</evidence>
<dbReference type="AlphaFoldDB" id="A0A1M6EKJ7"/>
<dbReference type="RefSeq" id="WP_019386468.1">
    <property type="nucleotide sequence ID" value="NZ_ALIH01000002.1"/>
</dbReference>